<evidence type="ECO:0000313" key="9">
    <source>
        <dbReference type="Proteomes" id="UP001287356"/>
    </source>
</evidence>
<dbReference type="PANTHER" id="PTHR45992">
    <property type="entry name" value="EUKARYOTIC ELONGATION FACTOR 2 KINASE-RELATED"/>
    <property type="match status" value="1"/>
</dbReference>
<evidence type="ECO:0000256" key="5">
    <source>
        <dbReference type="ARBA" id="ARBA00022840"/>
    </source>
</evidence>
<proteinExistence type="predicted"/>
<dbReference type="PANTHER" id="PTHR45992:SF11">
    <property type="entry name" value="ALPHA-TYPE PROTEIN KINASE DOMAIN-CONTAINING PROTEIN"/>
    <property type="match status" value="1"/>
</dbReference>
<dbReference type="InterPro" id="IPR004166">
    <property type="entry name" value="a-kinase_dom"/>
</dbReference>
<feature type="region of interest" description="Disordered" evidence="6">
    <location>
        <begin position="361"/>
        <end position="403"/>
    </location>
</feature>
<dbReference type="Proteomes" id="UP001287356">
    <property type="component" value="Unassembled WGS sequence"/>
</dbReference>
<dbReference type="InterPro" id="IPR011009">
    <property type="entry name" value="Kinase-like_dom_sf"/>
</dbReference>
<sequence>MSIICCGCGKRRHNYEFSSKEIAKGLGAARCDKCRGRHPARKPEHRQKTTSGRYNGSGNAEFEEHDLKHPFGEGSFRYVSKGRYTSGPRKGEACVAKFFKNKGELADEFFADDKKVVTRTLEIVRKFNDKNIISQKIKVNVPEMAQFGQGSGRPGTKFQVEPYIDKYQKWNSNSGWNDSKTRTARKMQALSHFSYHDSGGRYLLCDVQGGDHGDRIVLTDPVIISKSHGYGVTDLGPEGMRTFFHKHKCNEYCDKNWSTPSKPAARYPIVPGTTMLPRRERFREPAGNDNDNGGYGGGGGSGYGSGSGGSGVGGGSGYGGGSGSGYGGNLRGNPGNTGPYAGGGGSNSGYGGNGGIRQGYQYPLGVNGARRNPFENPGQNPARGWRPPNYGLPHFLRPGGQFR</sequence>
<name>A0AAE0KAF9_9PEZI</name>
<keyword evidence="4 8" id="KW-0418">Kinase</keyword>
<evidence type="ECO:0000256" key="3">
    <source>
        <dbReference type="ARBA" id="ARBA00022741"/>
    </source>
</evidence>
<dbReference type="InterPro" id="IPR051852">
    <property type="entry name" value="Alpha-type_PK"/>
</dbReference>
<feature type="domain" description="Alpha-type protein kinase" evidence="7">
    <location>
        <begin position="46"/>
        <end position="264"/>
    </location>
</feature>
<dbReference type="AlphaFoldDB" id="A0AAE0KAF9"/>
<feature type="compositionally biased region" description="Basic residues" evidence="6">
    <location>
        <begin position="36"/>
        <end position="45"/>
    </location>
</feature>
<evidence type="ECO:0000259" key="7">
    <source>
        <dbReference type="PROSITE" id="PS51158"/>
    </source>
</evidence>
<evidence type="ECO:0000256" key="4">
    <source>
        <dbReference type="ARBA" id="ARBA00022777"/>
    </source>
</evidence>
<accession>A0AAE0KAF9</accession>
<organism evidence="8 9">
    <name type="scientific">Lasiosphaeria ovina</name>
    <dbReference type="NCBI Taxonomy" id="92902"/>
    <lineage>
        <taxon>Eukaryota</taxon>
        <taxon>Fungi</taxon>
        <taxon>Dikarya</taxon>
        <taxon>Ascomycota</taxon>
        <taxon>Pezizomycotina</taxon>
        <taxon>Sordariomycetes</taxon>
        <taxon>Sordariomycetidae</taxon>
        <taxon>Sordariales</taxon>
        <taxon>Lasiosphaeriaceae</taxon>
        <taxon>Lasiosphaeria</taxon>
    </lineage>
</organism>
<keyword evidence="9" id="KW-1185">Reference proteome</keyword>
<feature type="region of interest" description="Disordered" evidence="6">
    <location>
        <begin position="36"/>
        <end position="58"/>
    </location>
</feature>
<dbReference type="Gene3D" id="3.20.200.10">
    <property type="entry name" value="MHCK/EF2 kinase"/>
    <property type="match status" value="1"/>
</dbReference>
<dbReference type="SUPFAM" id="SSF56112">
    <property type="entry name" value="Protein kinase-like (PK-like)"/>
    <property type="match status" value="1"/>
</dbReference>
<reference evidence="8" key="2">
    <citation type="submission" date="2023-06" db="EMBL/GenBank/DDBJ databases">
        <authorList>
            <consortium name="Lawrence Berkeley National Laboratory"/>
            <person name="Haridas S."/>
            <person name="Hensen N."/>
            <person name="Bonometti L."/>
            <person name="Westerberg I."/>
            <person name="Brannstrom I.O."/>
            <person name="Guillou S."/>
            <person name="Cros-Aarteil S."/>
            <person name="Calhoun S."/>
            <person name="Kuo A."/>
            <person name="Mondo S."/>
            <person name="Pangilinan J."/>
            <person name="Riley R."/>
            <person name="Labutti K."/>
            <person name="Andreopoulos B."/>
            <person name="Lipzen A."/>
            <person name="Chen C."/>
            <person name="Yanf M."/>
            <person name="Daum C."/>
            <person name="Ng V."/>
            <person name="Clum A."/>
            <person name="Steindorff A."/>
            <person name="Ohm R."/>
            <person name="Martin F."/>
            <person name="Silar P."/>
            <person name="Natvig D."/>
            <person name="Lalanne C."/>
            <person name="Gautier V."/>
            <person name="Ament-Velasquez S.L."/>
            <person name="Kruys A."/>
            <person name="Hutchinson M.I."/>
            <person name="Powell A.J."/>
            <person name="Barry K."/>
            <person name="Miller A.N."/>
            <person name="Grigoriev I.V."/>
            <person name="Debuchy R."/>
            <person name="Gladieux P."/>
            <person name="Thoren M.H."/>
            <person name="Johannesson H."/>
        </authorList>
    </citation>
    <scope>NUCLEOTIDE SEQUENCE</scope>
    <source>
        <strain evidence="8">CBS 958.72</strain>
    </source>
</reference>
<evidence type="ECO:0000256" key="1">
    <source>
        <dbReference type="ARBA" id="ARBA00022527"/>
    </source>
</evidence>
<evidence type="ECO:0000256" key="6">
    <source>
        <dbReference type="SAM" id="MobiDB-lite"/>
    </source>
</evidence>
<dbReference type="EMBL" id="JAULSN010000004">
    <property type="protein sequence ID" value="KAK3373059.1"/>
    <property type="molecule type" value="Genomic_DNA"/>
</dbReference>
<reference evidence="8" key="1">
    <citation type="journal article" date="2023" name="Mol. Phylogenet. Evol.">
        <title>Genome-scale phylogeny and comparative genomics of the fungal order Sordariales.</title>
        <authorList>
            <person name="Hensen N."/>
            <person name="Bonometti L."/>
            <person name="Westerberg I."/>
            <person name="Brannstrom I.O."/>
            <person name="Guillou S."/>
            <person name="Cros-Aarteil S."/>
            <person name="Calhoun S."/>
            <person name="Haridas S."/>
            <person name="Kuo A."/>
            <person name="Mondo S."/>
            <person name="Pangilinan J."/>
            <person name="Riley R."/>
            <person name="LaButti K."/>
            <person name="Andreopoulos B."/>
            <person name="Lipzen A."/>
            <person name="Chen C."/>
            <person name="Yan M."/>
            <person name="Daum C."/>
            <person name="Ng V."/>
            <person name="Clum A."/>
            <person name="Steindorff A."/>
            <person name="Ohm R.A."/>
            <person name="Martin F."/>
            <person name="Silar P."/>
            <person name="Natvig D.O."/>
            <person name="Lalanne C."/>
            <person name="Gautier V."/>
            <person name="Ament-Velasquez S.L."/>
            <person name="Kruys A."/>
            <person name="Hutchinson M.I."/>
            <person name="Powell A.J."/>
            <person name="Barry K."/>
            <person name="Miller A.N."/>
            <person name="Grigoriev I.V."/>
            <person name="Debuchy R."/>
            <person name="Gladieux P."/>
            <person name="Hiltunen Thoren M."/>
            <person name="Johannesson H."/>
        </authorList>
    </citation>
    <scope>NUCLEOTIDE SEQUENCE</scope>
    <source>
        <strain evidence="8">CBS 958.72</strain>
    </source>
</reference>
<comment type="caution">
    <text evidence="8">The sequence shown here is derived from an EMBL/GenBank/DDBJ whole genome shotgun (WGS) entry which is preliminary data.</text>
</comment>
<keyword evidence="1" id="KW-0723">Serine/threonine-protein kinase</keyword>
<protein>
    <submittedName>
        <fullName evidence="8">Kinase-like domain-containing protein</fullName>
    </submittedName>
</protein>
<gene>
    <name evidence="8" type="ORF">B0T24DRAFT_528214</name>
</gene>
<keyword evidence="2" id="KW-0808">Transferase</keyword>
<dbReference type="PROSITE" id="PS51158">
    <property type="entry name" value="ALPHA_KINASE"/>
    <property type="match status" value="1"/>
</dbReference>
<dbReference type="GO" id="GO:0005524">
    <property type="term" value="F:ATP binding"/>
    <property type="evidence" value="ECO:0007669"/>
    <property type="project" value="UniProtKB-KW"/>
</dbReference>
<keyword evidence="5" id="KW-0067">ATP-binding</keyword>
<dbReference type="Pfam" id="PF02816">
    <property type="entry name" value="Alpha_kinase"/>
    <property type="match status" value="1"/>
</dbReference>
<evidence type="ECO:0000256" key="2">
    <source>
        <dbReference type="ARBA" id="ARBA00022679"/>
    </source>
</evidence>
<dbReference type="GO" id="GO:0004674">
    <property type="term" value="F:protein serine/threonine kinase activity"/>
    <property type="evidence" value="ECO:0007669"/>
    <property type="project" value="UniProtKB-KW"/>
</dbReference>
<evidence type="ECO:0000313" key="8">
    <source>
        <dbReference type="EMBL" id="KAK3373059.1"/>
    </source>
</evidence>
<feature type="compositionally biased region" description="Polar residues" evidence="6">
    <location>
        <begin position="49"/>
        <end position="58"/>
    </location>
</feature>
<dbReference type="SMART" id="SM00811">
    <property type="entry name" value="Alpha_kinase"/>
    <property type="match status" value="1"/>
</dbReference>
<keyword evidence="3" id="KW-0547">Nucleotide-binding</keyword>